<dbReference type="EMBL" id="QORO01000001">
    <property type="protein sequence ID" value="RCK62093.1"/>
    <property type="molecule type" value="Genomic_DNA"/>
</dbReference>
<protein>
    <submittedName>
        <fullName evidence="2">Class C beta-lactamase-related serine hydrolase</fullName>
    </submittedName>
</protein>
<dbReference type="InterPro" id="IPR050789">
    <property type="entry name" value="Diverse_Enzym_Activities"/>
</dbReference>
<dbReference type="InterPro" id="IPR001466">
    <property type="entry name" value="Beta-lactam-related"/>
</dbReference>
<feature type="domain" description="Beta-lactamase-related" evidence="1">
    <location>
        <begin position="6"/>
        <end position="297"/>
    </location>
</feature>
<name>A0A367Y893_9MICO</name>
<dbReference type="PANTHER" id="PTHR43283:SF7">
    <property type="entry name" value="BETA-LACTAMASE-RELATED DOMAIN-CONTAINING PROTEIN"/>
    <property type="match status" value="1"/>
</dbReference>
<evidence type="ECO:0000313" key="2">
    <source>
        <dbReference type="EMBL" id="RCK62093.1"/>
    </source>
</evidence>
<dbReference type="SUPFAM" id="SSF56601">
    <property type="entry name" value="beta-lactamase/transpeptidase-like"/>
    <property type="match status" value="1"/>
</dbReference>
<keyword evidence="3" id="KW-1185">Reference proteome</keyword>
<proteinExistence type="predicted"/>
<dbReference type="AlphaFoldDB" id="A0A367Y893"/>
<gene>
    <name evidence="2" type="ORF">DTO57_05690</name>
</gene>
<dbReference type="Proteomes" id="UP000253508">
    <property type="component" value="Unassembled WGS sequence"/>
</dbReference>
<dbReference type="OrthoDB" id="9814204at2"/>
<dbReference type="RefSeq" id="WP_114117194.1">
    <property type="nucleotide sequence ID" value="NZ_BMHU01000004.1"/>
</dbReference>
<keyword evidence="2" id="KW-0378">Hydrolase</keyword>
<dbReference type="Pfam" id="PF00144">
    <property type="entry name" value="Beta-lactamase"/>
    <property type="match status" value="1"/>
</dbReference>
<dbReference type="InterPro" id="IPR012338">
    <property type="entry name" value="Beta-lactam/transpept-like"/>
</dbReference>
<comment type="caution">
    <text evidence="2">The sequence shown here is derived from an EMBL/GenBank/DDBJ whole genome shotgun (WGS) entry which is preliminary data.</text>
</comment>
<dbReference type="GO" id="GO:0016787">
    <property type="term" value="F:hydrolase activity"/>
    <property type="evidence" value="ECO:0007669"/>
    <property type="project" value="UniProtKB-KW"/>
</dbReference>
<accession>A0A367Y893</accession>
<evidence type="ECO:0000313" key="3">
    <source>
        <dbReference type="Proteomes" id="UP000253508"/>
    </source>
</evidence>
<dbReference type="Gene3D" id="3.40.710.10">
    <property type="entry name" value="DD-peptidase/beta-lactamase superfamily"/>
    <property type="match status" value="1"/>
</dbReference>
<evidence type="ECO:0000259" key="1">
    <source>
        <dbReference type="Pfam" id="PF00144"/>
    </source>
</evidence>
<dbReference type="PANTHER" id="PTHR43283">
    <property type="entry name" value="BETA-LACTAMASE-RELATED"/>
    <property type="match status" value="1"/>
</dbReference>
<sequence length="437" mass="46908">MTGSLERLIAQAAAHDISIHSIEVSEGGALVYSAGAAGMGPHVPHRHYSISKSFTAIAVLSLAHEGKLATSDRLLDHFPEKRPVHPLLELATIDDLLSMRTPYTGTTYTEQSPEWLESFFRTEPSHRPGTLFHYDTSASYVLAALVERIEGKAWEQVLRERVFAPLGLGEGMRMITSPEGIAHGGSGMVARPRDLLVIGEMLLGGGERDGVRVLPREVVDELVRRRANTEMMAWGSTHRFGYAAQTWLPGRGGWMMVGLGGQYVYGDPDRGLVAVMTANAQGCNAGDNRLSTLLLEALDEPLGDAPASIAWPAPPHDPSFAREVRGSVRAVSGSGLRSRIALELAPDRVTFDGIEIAFDVTAGEECPIEVPGVGRGIVTGGWSEPGIFDARIDVIGDDIARQRVRIVVTDDGLVTIEAQGHGPGAPGGWTGRGTYQL</sequence>
<organism evidence="2 3">
    <name type="scientific">Microbacterium sorbitolivorans</name>
    <dbReference type="NCBI Taxonomy" id="1867410"/>
    <lineage>
        <taxon>Bacteria</taxon>
        <taxon>Bacillati</taxon>
        <taxon>Actinomycetota</taxon>
        <taxon>Actinomycetes</taxon>
        <taxon>Micrococcales</taxon>
        <taxon>Microbacteriaceae</taxon>
        <taxon>Microbacterium</taxon>
    </lineage>
</organism>
<reference evidence="2 3" key="1">
    <citation type="submission" date="2018-07" db="EMBL/GenBank/DDBJ databases">
        <title>Microbacterium endoborsara sp. nov., a novel actinobacterium isolated from Borszczowia aralocaspica.</title>
        <authorList>
            <person name="An D."/>
        </authorList>
    </citation>
    <scope>NUCLEOTIDE SEQUENCE [LARGE SCALE GENOMIC DNA]</scope>
    <source>
        <strain evidence="2 3">C1.15228</strain>
    </source>
</reference>